<evidence type="ECO:0000256" key="2">
    <source>
        <dbReference type="ARBA" id="ARBA00022670"/>
    </source>
</evidence>
<dbReference type="InterPro" id="IPR038765">
    <property type="entry name" value="Papain-like_cys_pep_sf"/>
</dbReference>
<name>A2DXG3_TRIV3</name>
<dbReference type="PROSITE" id="PS50600">
    <property type="entry name" value="ULP_PROTEASE"/>
    <property type="match status" value="1"/>
</dbReference>
<dbReference type="VEuPathDB" id="TrichDB:TVAG_380250"/>
<dbReference type="SMR" id="A2DXG3"/>
<dbReference type="AlphaFoldDB" id="A2DXG3"/>
<evidence type="ECO:0000313" key="7">
    <source>
        <dbReference type="Proteomes" id="UP000001542"/>
    </source>
</evidence>
<evidence type="ECO:0000256" key="1">
    <source>
        <dbReference type="ARBA" id="ARBA00005234"/>
    </source>
</evidence>
<dbReference type="Pfam" id="PF02902">
    <property type="entry name" value="Peptidase_C48"/>
    <property type="match status" value="1"/>
</dbReference>
<proteinExistence type="inferred from homology"/>
<evidence type="ECO:0000256" key="3">
    <source>
        <dbReference type="ARBA" id="ARBA00022801"/>
    </source>
</evidence>
<dbReference type="OrthoDB" id="5065855at2759"/>
<evidence type="ECO:0000313" key="6">
    <source>
        <dbReference type="EMBL" id="EAY14915.1"/>
    </source>
</evidence>
<dbReference type="GO" id="GO:0019784">
    <property type="term" value="F:deNEDDylase activity"/>
    <property type="evidence" value="ECO:0007669"/>
    <property type="project" value="InterPro"/>
</dbReference>
<evidence type="ECO:0000256" key="4">
    <source>
        <dbReference type="ARBA" id="ARBA00022807"/>
    </source>
</evidence>
<feature type="domain" description="Ubiquitin-like protease family profile" evidence="5">
    <location>
        <begin position="1"/>
        <end position="123"/>
    </location>
</feature>
<reference evidence="6" key="2">
    <citation type="journal article" date="2007" name="Science">
        <title>Draft genome sequence of the sexually transmitted pathogen Trichomonas vaginalis.</title>
        <authorList>
            <person name="Carlton J.M."/>
            <person name="Hirt R.P."/>
            <person name="Silva J.C."/>
            <person name="Delcher A.L."/>
            <person name="Schatz M."/>
            <person name="Zhao Q."/>
            <person name="Wortman J.R."/>
            <person name="Bidwell S.L."/>
            <person name="Alsmark U.C.M."/>
            <person name="Besteiro S."/>
            <person name="Sicheritz-Ponten T."/>
            <person name="Noel C.J."/>
            <person name="Dacks J.B."/>
            <person name="Foster P.G."/>
            <person name="Simillion C."/>
            <person name="Van de Peer Y."/>
            <person name="Miranda-Saavedra D."/>
            <person name="Barton G.J."/>
            <person name="Westrop G.D."/>
            <person name="Mueller S."/>
            <person name="Dessi D."/>
            <person name="Fiori P.L."/>
            <person name="Ren Q."/>
            <person name="Paulsen I."/>
            <person name="Zhang H."/>
            <person name="Bastida-Corcuera F.D."/>
            <person name="Simoes-Barbosa A."/>
            <person name="Brown M.T."/>
            <person name="Hayes R.D."/>
            <person name="Mukherjee M."/>
            <person name="Okumura C.Y."/>
            <person name="Schneider R."/>
            <person name="Smith A.J."/>
            <person name="Vanacova S."/>
            <person name="Villalvazo M."/>
            <person name="Haas B.J."/>
            <person name="Pertea M."/>
            <person name="Feldblyum T.V."/>
            <person name="Utterback T.R."/>
            <person name="Shu C.L."/>
            <person name="Osoegawa K."/>
            <person name="de Jong P.J."/>
            <person name="Hrdy I."/>
            <person name="Horvathova L."/>
            <person name="Zubacova Z."/>
            <person name="Dolezal P."/>
            <person name="Malik S.B."/>
            <person name="Logsdon J.M. Jr."/>
            <person name="Henze K."/>
            <person name="Gupta A."/>
            <person name="Wang C.C."/>
            <person name="Dunne R.L."/>
            <person name="Upcroft J.A."/>
            <person name="Upcroft P."/>
            <person name="White O."/>
            <person name="Salzberg S.L."/>
            <person name="Tang P."/>
            <person name="Chiu C.-H."/>
            <person name="Lee Y.-S."/>
            <person name="Embley T.M."/>
            <person name="Coombs G.H."/>
            <person name="Mottram J.C."/>
            <person name="Tachezy J."/>
            <person name="Fraser-Liggett C.M."/>
            <person name="Johnson P.J."/>
        </authorList>
    </citation>
    <scope>NUCLEOTIDE SEQUENCE [LARGE SCALE GENOMIC DNA]</scope>
    <source>
        <strain evidence="6">G3</strain>
    </source>
</reference>
<dbReference type="InterPro" id="IPR003653">
    <property type="entry name" value="Peptidase_C48_C"/>
</dbReference>
<comment type="similarity">
    <text evidence="1">Belongs to the peptidase C48 family.</text>
</comment>
<gene>
    <name evidence="6" type="ORF">TVAG_380250</name>
</gene>
<dbReference type="eggNOG" id="KOG3246">
    <property type="taxonomic scope" value="Eukaryota"/>
</dbReference>
<dbReference type="Proteomes" id="UP000001542">
    <property type="component" value="Unassembled WGS sequence"/>
</dbReference>
<dbReference type="GO" id="GO:0006508">
    <property type="term" value="P:proteolysis"/>
    <property type="evidence" value="ECO:0007669"/>
    <property type="project" value="UniProtKB-KW"/>
</dbReference>
<dbReference type="InParanoid" id="A2DXG3"/>
<keyword evidence="7" id="KW-1185">Reference proteome</keyword>
<dbReference type="RefSeq" id="XP_001327138.1">
    <property type="nucleotide sequence ID" value="XM_001327103.1"/>
</dbReference>
<dbReference type="GO" id="GO:0008234">
    <property type="term" value="F:cysteine-type peptidase activity"/>
    <property type="evidence" value="ECO:0007669"/>
    <property type="project" value="UniProtKB-KW"/>
</dbReference>
<organism evidence="6 7">
    <name type="scientific">Trichomonas vaginalis (strain ATCC PRA-98 / G3)</name>
    <dbReference type="NCBI Taxonomy" id="412133"/>
    <lineage>
        <taxon>Eukaryota</taxon>
        <taxon>Metamonada</taxon>
        <taxon>Parabasalia</taxon>
        <taxon>Trichomonadida</taxon>
        <taxon>Trichomonadidae</taxon>
        <taxon>Trichomonas</taxon>
    </lineage>
</organism>
<dbReference type="PANTHER" id="PTHR46468">
    <property type="entry name" value="SENTRIN-SPECIFIC PROTEASE 8"/>
    <property type="match status" value="1"/>
</dbReference>
<dbReference type="EMBL" id="DS113263">
    <property type="protein sequence ID" value="EAY14915.1"/>
    <property type="molecule type" value="Genomic_DNA"/>
</dbReference>
<dbReference type="InterPro" id="IPR044613">
    <property type="entry name" value="Nep1/2-like"/>
</dbReference>
<accession>A2DXG3</accession>
<dbReference type="Gene3D" id="3.40.395.10">
    <property type="entry name" value="Adenoviral Proteinase, Chain A"/>
    <property type="match status" value="1"/>
</dbReference>
<protein>
    <submittedName>
        <fullName evidence="6">Clan CE, family C48, Ulp1-like cysteine peptidase</fullName>
    </submittedName>
</protein>
<dbReference type="VEuPathDB" id="TrichDB:TVAGG3_0925230"/>
<dbReference type="STRING" id="5722.A2DXG3"/>
<dbReference type="SUPFAM" id="SSF54001">
    <property type="entry name" value="Cysteine proteinases"/>
    <property type="match status" value="1"/>
</dbReference>
<sequence>MMKYKFVSPLVTQLFQRSSEENAIPLFENSAFSKFDLIFFPISNLKTDNTCHWSLLVWCPGMKNQFLHFDSLKNRNIVPAKNFVKKIVSCLNLKAYNFKNMKGPIQDNSYDCGMYLMAVMDEIATTRKISESMKTKITPDYISKFRILLTTCIINYNTTSKGWECYRAQLSD</sequence>
<evidence type="ECO:0000259" key="5">
    <source>
        <dbReference type="PROSITE" id="PS50600"/>
    </source>
</evidence>
<keyword evidence="3" id="KW-0378">Hydrolase</keyword>
<keyword evidence="2" id="KW-0645">Protease</keyword>
<dbReference type="PANTHER" id="PTHR46468:SF1">
    <property type="entry name" value="SENTRIN-SPECIFIC PROTEASE 8"/>
    <property type="match status" value="1"/>
</dbReference>
<keyword evidence="4" id="KW-0788">Thiol protease</keyword>
<dbReference type="KEGG" id="tva:4772914"/>
<reference evidence="6" key="1">
    <citation type="submission" date="2006-10" db="EMBL/GenBank/DDBJ databases">
        <authorList>
            <person name="Amadeo P."/>
            <person name="Zhao Q."/>
            <person name="Wortman J."/>
            <person name="Fraser-Liggett C."/>
            <person name="Carlton J."/>
        </authorList>
    </citation>
    <scope>NUCLEOTIDE SEQUENCE</scope>
    <source>
        <strain evidence="6">G3</strain>
    </source>
</reference>